<feature type="compositionally biased region" description="Basic and acidic residues" evidence="1">
    <location>
        <begin position="1"/>
        <end position="14"/>
    </location>
</feature>
<feature type="compositionally biased region" description="Acidic residues" evidence="1">
    <location>
        <begin position="30"/>
        <end position="46"/>
    </location>
</feature>
<gene>
    <name evidence="2" type="ORF">FRX31_007104</name>
</gene>
<proteinExistence type="predicted"/>
<reference evidence="2 3" key="1">
    <citation type="submission" date="2020-06" db="EMBL/GenBank/DDBJ databases">
        <title>Transcriptomic and genomic resources for Thalictrum thalictroides and T. hernandezii: Facilitating candidate gene discovery in an emerging model plant lineage.</title>
        <authorList>
            <person name="Arias T."/>
            <person name="Riano-Pachon D.M."/>
            <person name="Di Stilio V.S."/>
        </authorList>
    </citation>
    <scope>NUCLEOTIDE SEQUENCE [LARGE SCALE GENOMIC DNA]</scope>
    <source>
        <strain evidence="3">cv. WT478/WT964</strain>
        <tissue evidence="2">Leaves</tissue>
    </source>
</reference>
<comment type="caution">
    <text evidence="2">The sequence shown here is derived from an EMBL/GenBank/DDBJ whole genome shotgun (WGS) entry which is preliminary data.</text>
</comment>
<keyword evidence="3" id="KW-1185">Reference proteome</keyword>
<evidence type="ECO:0000313" key="2">
    <source>
        <dbReference type="EMBL" id="KAF5203309.1"/>
    </source>
</evidence>
<feature type="region of interest" description="Disordered" evidence="1">
    <location>
        <begin position="1"/>
        <end position="49"/>
    </location>
</feature>
<evidence type="ECO:0000256" key="1">
    <source>
        <dbReference type="SAM" id="MobiDB-lite"/>
    </source>
</evidence>
<sequence length="144" mass="16605">FDHESIQKKEKSLEDVPADVPSPQINLQSNEEEDQNLQDNDADDFDISSPEADLIAPVNAPVNNGFNLESCDCNHPWFSVNRQSEAYDLIKEYGWMTAKEVEQSWIRWEHSTVRLLKAQLYVLYQEQVEQPRVFEIASDGSFTL</sequence>
<dbReference type="Proteomes" id="UP000554482">
    <property type="component" value="Unassembled WGS sequence"/>
</dbReference>
<accession>A0A7J6X0Q6</accession>
<feature type="non-terminal residue" evidence="2">
    <location>
        <position position="1"/>
    </location>
</feature>
<protein>
    <submittedName>
        <fullName evidence="2">Uncharacterized protein</fullName>
    </submittedName>
</protein>
<dbReference type="EMBL" id="JABWDY010006972">
    <property type="protein sequence ID" value="KAF5203309.1"/>
    <property type="molecule type" value="Genomic_DNA"/>
</dbReference>
<organism evidence="2 3">
    <name type="scientific">Thalictrum thalictroides</name>
    <name type="common">Rue-anemone</name>
    <name type="synonym">Anemone thalictroides</name>
    <dbReference type="NCBI Taxonomy" id="46969"/>
    <lineage>
        <taxon>Eukaryota</taxon>
        <taxon>Viridiplantae</taxon>
        <taxon>Streptophyta</taxon>
        <taxon>Embryophyta</taxon>
        <taxon>Tracheophyta</taxon>
        <taxon>Spermatophyta</taxon>
        <taxon>Magnoliopsida</taxon>
        <taxon>Ranunculales</taxon>
        <taxon>Ranunculaceae</taxon>
        <taxon>Thalictroideae</taxon>
        <taxon>Thalictrum</taxon>
    </lineage>
</organism>
<dbReference type="AlphaFoldDB" id="A0A7J6X0Q6"/>
<evidence type="ECO:0000313" key="3">
    <source>
        <dbReference type="Proteomes" id="UP000554482"/>
    </source>
</evidence>
<name>A0A7J6X0Q6_THATH</name>